<feature type="transmembrane region" description="Helical" evidence="7">
    <location>
        <begin position="320"/>
        <end position="339"/>
    </location>
</feature>
<evidence type="ECO:0000256" key="7">
    <source>
        <dbReference type="SAM" id="Phobius"/>
    </source>
</evidence>
<protein>
    <submittedName>
        <fullName evidence="8">Polysulfide reductase NrfD</fullName>
    </submittedName>
</protein>
<accession>A0A932GNR6</accession>
<evidence type="ECO:0000313" key="8">
    <source>
        <dbReference type="EMBL" id="MBI3014132.1"/>
    </source>
</evidence>
<dbReference type="AlphaFoldDB" id="A0A932GNR6"/>
<sequence>MTTTANFQPPAGLADPHREGLPGYAYLAGLLAMLVGVGMYVFYRQTALGLGITGLNRPVQWGIYVANFIFCVGLSAGGIAISAMAHTLNLEKLKSVAVVAEAMAISFLILAGTFITLDLGRPDRLFFLMLYARLTSPLLWDVIVITAYLGLCSALLFFSVRPEMVEKFASYAKTRWLARLFSLGAPLPLSRGALEVNHKVLRILAIVSIPGFVALHSVTAWILGLVKGQAGWNTTILAPLFIVSALVSGMAGVILNVLLARWMFKIKVDDSVVIQLGKYLFLLIPVLMYFLFSEYLTVGYSGSVSHVAVLDELLKGRFSGIFWFDVIVGLLIPLVLLGLPWTRKPLWIGLSSFMVVIGVFTERLYILLPSLMTPNLPVAAIYEPTKAEWTLMVGTYSLGLLMFIAILHIIYGFKESRTAR</sequence>
<feature type="transmembrane region" description="Helical" evidence="7">
    <location>
        <begin position="137"/>
        <end position="158"/>
    </location>
</feature>
<organism evidence="8 9">
    <name type="scientific">Tectimicrobiota bacterium</name>
    <dbReference type="NCBI Taxonomy" id="2528274"/>
    <lineage>
        <taxon>Bacteria</taxon>
        <taxon>Pseudomonadati</taxon>
        <taxon>Nitrospinota/Tectimicrobiota group</taxon>
        <taxon>Candidatus Tectimicrobiota</taxon>
    </lineage>
</organism>
<dbReference type="GO" id="GO:0005886">
    <property type="term" value="C:plasma membrane"/>
    <property type="evidence" value="ECO:0007669"/>
    <property type="project" value="UniProtKB-SubCell"/>
</dbReference>
<dbReference type="InterPro" id="IPR052049">
    <property type="entry name" value="Electron_transfer_protein"/>
</dbReference>
<comment type="caution">
    <text evidence="8">The sequence shown here is derived from an EMBL/GenBank/DDBJ whole genome shotgun (WGS) entry which is preliminary data.</text>
</comment>
<feature type="transmembrane region" description="Helical" evidence="7">
    <location>
        <begin position="346"/>
        <end position="368"/>
    </location>
</feature>
<evidence type="ECO:0000256" key="2">
    <source>
        <dbReference type="ARBA" id="ARBA00008929"/>
    </source>
</evidence>
<feature type="transmembrane region" description="Helical" evidence="7">
    <location>
        <begin position="24"/>
        <end position="43"/>
    </location>
</feature>
<feature type="transmembrane region" description="Helical" evidence="7">
    <location>
        <begin position="96"/>
        <end position="117"/>
    </location>
</feature>
<dbReference type="PANTHER" id="PTHR34856">
    <property type="entry name" value="PROTEIN NRFD"/>
    <property type="match status" value="1"/>
</dbReference>
<dbReference type="EMBL" id="JACPSX010000058">
    <property type="protein sequence ID" value="MBI3014132.1"/>
    <property type="molecule type" value="Genomic_DNA"/>
</dbReference>
<evidence type="ECO:0000256" key="4">
    <source>
        <dbReference type="ARBA" id="ARBA00022692"/>
    </source>
</evidence>
<evidence type="ECO:0000256" key="3">
    <source>
        <dbReference type="ARBA" id="ARBA00022475"/>
    </source>
</evidence>
<evidence type="ECO:0000256" key="1">
    <source>
        <dbReference type="ARBA" id="ARBA00004651"/>
    </source>
</evidence>
<gene>
    <name evidence="8" type="primary">nrfD</name>
    <name evidence="8" type="ORF">HYY65_03485</name>
</gene>
<keyword evidence="3" id="KW-1003">Cell membrane</keyword>
<evidence type="ECO:0000256" key="5">
    <source>
        <dbReference type="ARBA" id="ARBA00022989"/>
    </source>
</evidence>
<keyword evidence="5 7" id="KW-1133">Transmembrane helix</keyword>
<reference evidence="8" key="1">
    <citation type="submission" date="2020-07" db="EMBL/GenBank/DDBJ databases">
        <title>Huge and variable diversity of episymbiotic CPR bacteria and DPANN archaea in groundwater ecosystems.</title>
        <authorList>
            <person name="He C.Y."/>
            <person name="Keren R."/>
            <person name="Whittaker M."/>
            <person name="Farag I.F."/>
            <person name="Doudna J."/>
            <person name="Cate J.H.D."/>
            <person name="Banfield J.F."/>
        </authorList>
    </citation>
    <scope>NUCLEOTIDE SEQUENCE</scope>
    <source>
        <strain evidence="8">NC_groundwater_717_Ag_S-0.2um_59_8</strain>
    </source>
</reference>
<keyword evidence="6 7" id="KW-0472">Membrane</keyword>
<feature type="transmembrane region" description="Helical" evidence="7">
    <location>
        <begin position="393"/>
        <end position="413"/>
    </location>
</feature>
<keyword evidence="4 7" id="KW-0812">Transmembrane</keyword>
<evidence type="ECO:0000256" key="6">
    <source>
        <dbReference type="ARBA" id="ARBA00023136"/>
    </source>
</evidence>
<feature type="transmembrane region" description="Helical" evidence="7">
    <location>
        <begin position="279"/>
        <end position="300"/>
    </location>
</feature>
<dbReference type="PANTHER" id="PTHR34856:SF2">
    <property type="entry name" value="PROTEIN NRFD"/>
    <property type="match status" value="1"/>
</dbReference>
<evidence type="ECO:0000313" key="9">
    <source>
        <dbReference type="Proteomes" id="UP000741360"/>
    </source>
</evidence>
<comment type="subcellular location">
    <subcellularLocation>
        <location evidence="1">Cell membrane</location>
        <topology evidence="1">Multi-pass membrane protein</topology>
    </subcellularLocation>
</comment>
<proteinExistence type="inferred from homology"/>
<feature type="transmembrane region" description="Helical" evidence="7">
    <location>
        <begin position="200"/>
        <end position="224"/>
    </location>
</feature>
<dbReference type="Pfam" id="PF03916">
    <property type="entry name" value="NrfD"/>
    <property type="match status" value="1"/>
</dbReference>
<feature type="transmembrane region" description="Helical" evidence="7">
    <location>
        <begin position="63"/>
        <end position="84"/>
    </location>
</feature>
<dbReference type="InterPro" id="IPR005614">
    <property type="entry name" value="NrfD-like"/>
</dbReference>
<name>A0A932GNR6_UNCTE</name>
<dbReference type="Gene3D" id="1.20.1630.10">
    <property type="entry name" value="Formate dehydrogenase/DMSO reductase domain"/>
    <property type="match status" value="1"/>
</dbReference>
<feature type="transmembrane region" description="Helical" evidence="7">
    <location>
        <begin position="236"/>
        <end position="259"/>
    </location>
</feature>
<dbReference type="Proteomes" id="UP000741360">
    <property type="component" value="Unassembled WGS sequence"/>
</dbReference>
<comment type="similarity">
    <text evidence="2">Belongs to the NrfD family.</text>
</comment>